<feature type="region of interest" description="Disordered" evidence="1">
    <location>
        <begin position="99"/>
        <end position="118"/>
    </location>
</feature>
<proteinExistence type="predicted"/>
<protein>
    <submittedName>
        <fullName evidence="2">Uncharacterized protein</fullName>
    </submittedName>
</protein>
<sequence>MGKKFKTDYEGNKVAKAAILSSQCKEIRGEELQGMQKDVATANCRAMTQQADHTRARRVKLLATIQEDARKAAADRHVIELGSVQAVDKEFRKEAKKAAKRKARKMQTRPSTVTTHRAQGIQAPLWGKVAPASMGRQSHRASVHKMVVASLVSQATQATRPREPRTWMTTQACRTS</sequence>
<name>A0A812M2F0_9DINO</name>
<feature type="compositionally biased region" description="Polar residues" evidence="1">
    <location>
        <begin position="108"/>
        <end position="117"/>
    </location>
</feature>
<evidence type="ECO:0000313" key="2">
    <source>
        <dbReference type="EMBL" id="CAE7256542.1"/>
    </source>
</evidence>
<reference evidence="2" key="1">
    <citation type="submission" date="2021-02" db="EMBL/GenBank/DDBJ databases">
        <authorList>
            <person name="Dougan E. K."/>
            <person name="Rhodes N."/>
            <person name="Thang M."/>
            <person name="Chan C."/>
        </authorList>
    </citation>
    <scope>NUCLEOTIDE SEQUENCE</scope>
</reference>
<organism evidence="2 3">
    <name type="scientific">Symbiodinium natans</name>
    <dbReference type="NCBI Taxonomy" id="878477"/>
    <lineage>
        <taxon>Eukaryota</taxon>
        <taxon>Sar</taxon>
        <taxon>Alveolata</taxon>
        <taxon>Dinophyceae</taxon>
        <taxon>Suessiales</taxon>
        <taxon>Symbiodiniaceae</taxon>
        <taxon>Symbiodinium</taxon>
    </lineage>
</organism>
<evidence type="ECO:0000256" key="1">
    <source>
        <dbReference type="SAM" id="MobiDB-lite"/>
    </source>
</evidence>
<dbReference type="Proteomes" id="UP000604046">
    <property type="component" value="Unassembled WGS sequence"/>
</dbReference>
<evidence type="ECO:0000313" key="3">
    <source>
        <dbReference type="Proteomes" id="UP000604046"/>
    </source>
</evidence>
<comment type="caution">
    <text evidence="2">The sequence shown here is derived from an EMBL/GenBank/DDBJ whole genome shotgun (WGS) entry which is preliminary data.</text>
</comment>
<gene>
    <name evidence="2" type="ORF">SNAT2548_LOCUS13171</name>
</gene>
<dbReference type="EMBL" id="CAJNDS010001358">
    <property type="protein sequence ID" value="CAE7256542.1"/>
    <property type="molecule type" value="Genomic_DNA"/>
</dbReference>
<keyword evidence="3" id="KW-1185">Reference proteome</keyword>
<accession>A0A812M2F0</accession>
<dbReference type="AlphaFoldDB" id="A0A812M2F0"/>